<keyword evidence="1" id="KW-0472">Membrane</keyword>
<sequence>MCQCGEEDWAWCCNRLCEPCSSTCCDGDDFCDVTGAGKKCWCAPLWPLVFYSRSHDCKPCSFFRFLPFLFTLSIQPHGSRSSSFFFSFLVILFSIRKEEHRLSIDILYPLISFQFTWHQLEGSDYDEERSVQHLVRGRRQARYGPSVNLEDGVVAAVDESGSQLLWTIDFRVLPILLGHWSPKRAWIMSLAPLPLYFSFRRKLGLLMNQEPSVELQLHVVPLVSFYYHDEPRSFTAFFTLFYVLYFHRLSSTPPYLANGQTTYWSLVVFPLLWVFRWNDGWTVSLFMVLWVSASKAAVVLVIFPIFWLIYTKGEAIRVMVLFVLWLSINPSTSRVHLMLLFLLWMHCGWGRNCRLGLVLVPFLWVQYEKQLSLLHGAPTYYKARVWLVPFFFFRQLSHDQRSVCLFPLFYVSKDDTATDRSVLWSVLMLLWFRSSRSAHSTHKCCFLPPVFYCSSSACPRCF</sequence>
<reference evidence="2 3" key="1">
    <citation type="journal article" date="2013" name="Genome Biol.">
        <title>Genome of Acanthamoeba castellanii highlights extensive lateral gene transfer and early evolution of tyrosine kinase signaling.</title>
        <authorList>
            <person name="Clarke M."/>
            <person name="Lohan A.J."/>
            <person name="Liu B."/>
            <person name="Lagkouvardos I."/>
            <person name="Roy S."/>
            <person name="Zafar N."/>
            <person name="Bertelli C."/>
            <person name="Schilde C."/>
            <person name="Kianianmomeni A."/>
            <person name="Burglin T.R."/>
            <person name="Frech C."/>
            <person name="Turcotte B."/>
            <person name="Kopec K.O."/>
            <person name="Synnott J.M."/>
            <person name="Choo C."/>
            <person name="Paponov I."/>
            <person name="Finkler A."/>
            <person name="Soon Heng Tan C."/>
            <person name="Hutchins A.P."/>
            <person name="Weinmeier T."/>
            <person name="Rattei T."/>
            <person name="Chu J.S."/>
            <person name="Gimenez G."/>
            <person name="Irimia M."/>
            <person name="Rigden D.J."/>
            <person name="Fitzpatrick D.A."/>
            <person name="Lorenzo-Morales J."/>
            <person name="Bateman A."/>
            <person name="Chiu C.H."/>
            <person name="Tang P."/>
            <person name="Hegemann P."/>
            <person name="Fromm H."/>
            <person name="Raoult D."/>
            <person name="Greub G."/>
            <person name="Miranda-Saavedra D."/>
            <person name="Chen N."/>
            <person name="Nash P."/>
            <person name="Ginger M.L."/>
            <person name="Horn M."/>
            <person name="Schaap P."/>
            <person name="Caler L."/>
            <person name="Loftus B."/>
        </authorList>
    </citation>
    <scope>NUCLEOTIDE SEQUENCE [LARGE SCALE GENOMIC DNA]</scope>
    <source>
        <strain evidence="2 3">Neff</strain>
    </source>
</reference>
<dbReference type="GeneID" id="14925713"/>
<dbReference type="EMBL" id="KB007811">
    <property type="protein sequence ID" value="ELR24688.1"/>
    <property type="molecule type" value="Genomic_DNA"/>
</dbReference>
<evidence type="ECO:0000313" key="3">
    <source>
        <dbReference type="Proteomes" id="UP000011083"/>
    </source>
</evidence>
<dbReference type="Proteomes" id="UP000011083">
    <property type="component" value="Unassembled WGS sequence"/>
</dbReference>
<keyword evidence="3" id="KW-1185">Reference proteome</keyword>
<dbReference type="KEGG" id="acan:ACA1_173160"/>
<proteinExistence type="predicted"/>
<organism evidence="2 3">
    <name type="scientific">Acanthamoeba castellanii (strain ATCC 30010 / Neff)</name>
    <dbReference type="NCBI Taxonomy" id="1257118"/>
    <lineage>
        <taxon>Eukaryota</taxon>
        <taxon>Amoebozoa</taxon>
        <taxon>Discosea</taxon>
        <taxon>Longamoebia</taxon>
        <taxon>Centramoebida</taxon>
        <taxon>Acanthamoebidae</taxon>
        <taxon>Acanthamoeba</taxon>
    </lineage>
</organism>
<evidence type="ECO:0000313" key="2">
    <source>
        <dbReference type="EMBL" id="ELR24688.1"/>
    </source>
</evidence>
<name>L8HJ24_ACACF</name>
<dbReference type="AlphaFoldDB" id="L8HJ24"/>
<dbReference type="VEuPathDB" id="AmoebaDB:ACA1_173160"/>
<keyword evidence="1" id="KW-0812">Transmembrane</keyword>
<accession>L8HJ24</accession>
<keyword evidence="1" id="KW-1133">Transmembrane helix</keyword>
<feature type="transmembrane region" description="Helical" evidence="1">
    <location>
        <begin position="322"/>
        <end position="345"/>
    </location>
</feature>
<dbReference type="RefSeq" id="XP_004356588.1">
    <property type="nucleotide sequence ID" value="XM_004356535.1"/>
</dbReference>
<feature type="transmembrane region" description="Helical" evidence="1">
    <location>
        <begin position="255"/>
        <end position="275"/>
    </location>
</feature>
<evidence type="ECO:0000256" key="1">
    <source>
        <dbReference type="SAM" id="Phobius"/>
    </source>
</evidence>
<gene>
    <name evidence="2" type="ORF">ACA1_173160</name>
</gene>
<feature type="transmembrane region" description="Helical" evidence="1">
    <location>
        <begin position="287"/>
        <end position="310"/>
    </location>
</feature>
<protein>
    <submittedName>
        <fullName evidence="2">Uncharacterized protein</fullName>
    </submittedName>
</protein>